<feature type="transmembrane region" description="Helical" evidence="8">
    <location>
        <begin position="42"/>
        <end position="59"/>
    </location>
</feature>
<evidence type="ECO:0000259" key="9">
    <source>
        <dbReference type="PROSITE" id="PS50042"/>
    </source>
</evidence>
<keyword evidence="2" id="KW-0813">Transport</keyword>
<dbReference type="OrthoDB" id="297496at2759"/>
<reference evidence="10 11" key="1">
    <citation type="journal article" date="2006" name="Nature">
        <title>Global trends of whole-genome duplications revealed by the ciliate Paramecium tetraurelia.</title>
        <authorList>
            <consortium name="Genoscope"/>
            <person name="Aury J.-M."/>
            <person name="Jaillon O."/>
            <person name="Duret L."/>
            <person name="Noel B."/>
            <person name="Jubin C."/>
            <person name="Porcel B.M."/>
            <person name="Segurens B."/>
            <person name="Daubin V."/>
            <person name="Anthouard V."/>
            <person name="Aiach N."/>
            <person name="Arnaiz O."/>
            <person name="Billaut A."/>
            <person name="Beisson J."/>
            <person name="Blanc I."/>
            <person name="Bouhouche K."/>
            <person name="Camara F."/>
            <person name="Duharcourt S."/>
            <person name="Guigo R."/>
            <person name="Gogendeau D."/>
            <person name="Katinka M."/>
            <person name="Keller A.-M."/>
            <person name="Kissmehl R."/>
            <person name="Klotz C."/>
            <person name="Koll F."/>
            <person name="Le Moue A."/>
            <person name="Lepere C."/>
            <person name="Malinsky S."/>
            <person name="Nowacki M."/>
            <person name="Nowak J.K."/>
            <person name="Plattner H."/>
            <person name="Poulain J."/>
            <person name="Ruiz F."/>
            <person name="Serrano V."/>
            <person name="Zagulski M."/>
            <person name="Dessen P."/>
            <person name="Betermier M."/>
            <person name="Weissenbach J."/>
            <person name="Scarpelli C."/>
            <person name="Schachter V."/>
            <person name="Sperling L."/>
            <person name="Meyer E."/>
            <person name="Cohen J."/>
            <person name="Wincker P."/>
        </authorList>
    </citation>
    <scope>NUCLEOTIDE SEQUENCE [LARGE SCALE GENOMIC DNA]</scope>
    <source>
        <strain evidence="10 11">Stock d4-2</strain>
    </source>
</reference>
<feature type="compositionally biased region" description="Basic and acidic residues" evidence="7">
    <location>
        <begin position="928"/>
        <end position="942"/>
    </location>
</feature>
<dbReference type="CDD" id="cd00038">
    <property type="entry name" value="CAP_ED"/>
    <property type="match status" value="1"/>
</dbReference>
<dbReference type="PANTHER" id="PTHR47823:SF9">
    <property type="entry name" value="CHROMOSOME UNDETERMINED SCAFFOLD_10, WHOLE GENOME SHOTGUN SEQUENCE"/>
    <property type="match status" value="1"/>
</dbReference>
<dbReference type="AlphaFoldDB" id="A0BC81"/>
<evidence type="ECO:0000256" key="6">
    <source>
        <dbReference type="ARBA" id="ARBA00023136"/>
    </source>
</evidence>
<dbReference type="PROSITE" id="PS50042">
    <property type="entry name" value="CNMP_BINDING_3"/>
    <property type="match status" value="1"/>
</dbReference>
<dbReference type="RefSeq" id="XP_001423546.1">
    <property type="nucleotide sequence ID" value="XM_001423509.1"/>
</dbReference>
<dbReference type="SUPFAM" id="SSF51206">
    <property type="entry name" value="cAMP-binding domain-like"/>
    <property type="match status" value="1"/>
</dbReference>
<dbReference type="Gene3D" id="2.60.120.10">
    <property type="entry name" value="Jelly Rolls"/>
    <property type="match status" value="1"/>
</dbReference>
<dbReference type="InterPro" id="IPR005821">
    <property type="entry name" value="Ion_trans_dom"/>
</dbReference>
<feature type="region of interest" description="Disordered" evidence="7">
    <location>
        <begin position="927"/>
        <end position="951"/>
    </location>
</feature>
<dbReference type="GO" id="GO:0071805">
    <property type="term" value="P:potassium ion transmembrane transport"/>
    <property type="evidence" value="ECO:0000318"/>
    <property type="project" value="GO_Central"/>
</dbReference>
<dbReference type="EMBL" id="CT867986">
    <property type="protein sequence ID" value="CAK56148.1"/>
    <property type="molecule type" value="Genomic_DNA"/>
</dbReference>
<dbReference type="InterPro" id="IPR000595">
    <property type="entry name" value="cNMP-bd_dom"/>
</dbReference>
<evidence type="ECO:0000313" key="11">
    <source>
        <dbReference type="Proteomes" id="UP000000600"/>
    </source>
</evidence>
<dbReference type="Proteomes" id="UP000000600">
    <property type="component" value="Unassembled WGS sequence"/>
</dbReference>
<feature type="transmembrane region" description="Helical" evidence="8">
    <location>
        <begin position="345"/>
        <end position="365"/>
    </location>
</feature>
<keyword evidence="6 8" id="KW-0472">Membrane</keyword>
<feature type="compositionally biased region" description="Low complexity" evidence="7">
    <location>
        <begin position="829"/>
        <end position="844"/>
    </location>
</feature>
<keyword evidence="11" id="KW-1185">Reference proteome</keyword>
<keyword evidence="3 8" id="KW-0812">Transmembrane</keyword>
<evidence type="ECO:0000256" key="2">
    <source>
        <dbReference type="ARBA" id="ARBA00022448"/>
    </source>
</evidence>
<evidence type="ECO:0000313" key="10">
    <source>
        <dbReference type="EMBL" id="CAK56148.1"/>
    </source>
</evidence>
<dbReference type="eggNOG" id="KOG0498">
    <property type="taxonomic scope" value="Eukaryota"/>
</dbReference>
<dbReference type="Gene3D" id="1.10.287.70">
    <property type="match status" value="1"/>
</dbReference>
<dbReference type="OMA" id="TEPDAYQ"/>
<dbReference type="GO" id="GO:0005886">
    <property type="term" value="C:plasma membrane"/>
    <property type="evidence" value="ECO:0000318"/>
    <property type="project" value="GO_Central"/>
</dbReference>
<dbReference type="HOGENOM" id="CLU_007129_0_0_1"/>
<sequence length="1175" mass="137987">MFYQGIKILNLAVKKQVQQCERQRQAIGVSVGNIFSFKNGKVQYQLIGFILIFFMHLALETEFGVNNFIINDLPKDEYADFLSQKSLSEHGFPVPEIKRKHEDAIPPPNSKDQQLSFMMSPIVSPSYEGCRTNEILIVKPTPHAGTQTSFQTNYSKLRNSQSTVGEDMMRYFQIRRFFNRFMRSMHLFSRLQKHHLDILNDSASSYDPKIFGQRQFNFRPLGMIKNLNLPKVPSFSQKIEKIINRIGQTIKQKIEYWDQNIRIFQPEERKKIIWDSCLSISRLYFIILIPMDITFEQEFLYSHQLFILTVIMTILLMLDILLNFNTAYYQFGLIVNERSKIFNHVISKAYGCDAISVIYLFVLIFLNWDEYREEKQYILVGLLTFVGQYQNITKLIRLSEEVLNLTKVTASILELVKLIIFLIFISTCCNLHLVGNYGLKYLGSSWIDKYQLDDNNWAERYLRSFYFCTVTMFTVGYGDLTPQSNLEYTICIIFIMIFSIQLPYSVNTVGAIIDEISKYSEQKLQKLRIINTYMTKKKISFQLQFQIREYLNYYWEMENTQQSNEEQVIIEQLSEQLREELMVEANSVVLNNCSLFQKNFSYEFKKALVKKIRTVSIQPENIIDYSTEPDAYQNNYLTFIESGEVEVQLSDQIFSPGTTFHKLTPGCLFGLYEFITGQEQKEVYKSVGFTKLLILPRSAFLKILKEFQEDREKFCQIRDDLLYNFSKQSLKNLDISCYVCQSREHLSKDCPLLHFCPDKERIIKSYNFVKEQVRDKSIRKHANKYDNRFIYNNALLDFKVLKETAEYIQDDFWQETQIYDLDLENGQTSPSNNNNVSGSPQHSSSSDDEKDEIVLELSKPSLSSSQKFPRQTRTTRLLEINQMKKLQARKSSISPMIPRTSSYIIETQQQPKLSIFAQQNSINVNNQHSDEKAQSQDSEQKNETSIQLSSQQLDSIKPAVSPMKQNFMKSALKKVADNIQSNQSANHQEEDKAKKVKVKFQQAFTFIKRLKQLKFTKEVEKPRVQPKQQTMVVQKQNLNLIQQRIQRKSNTLTMQDQNKLDLLVLELNNQLNNNFQELENFENKKDFKFYQPHNNLASLQISTKYHPKFLSNMNLYIKYFLYPAEFIKRYKKKDPTILEVKPVSFATQINAYKDVLKFRKQARKIINKKQIAPEQ</sequence>
<dbReference type="GO" id="GO:0005249">
    <property type="term" value="F:voltage-gated potassium channel activity"/>
    <property type="evidence" value="ECO:0000318"/>
    <property type="project" value="GO_Central"/>
</dbReference>
<protein>
    <recommendedName>
        <fullName evidence="9">Cyclic nucleotide-binding domain-containing protein</fullName>
    </recommendedName>
</protein>
<dbReference type="Pfam" id="PF00520">
    <property type="entry name" value="Ion_trans"/>
    <property type="match status" value="1"/>
</dbReference>
<dbReference type="InterPro" id="IPR014710">
    <property type="entry name" value="RmlC-like_jellyroll"/>
</dbReference>
<feature type="compositionally biased region" description="Polar residues" evidence="7">
    <location>
        <begin position="860"/>
        <end position="875"/>
    </location>
</feature>
<proteinExistence type="predicted"/>
<dbReference type="SUPFAM" id="SSF81324">
    <property type="entry name" value="Voltage-gated potassium channels"/>
    <property type="match status" value="1"/>
</dbReference>
<evidence type="ECO:0000256" key="1">
    <source>
        <dbReference type="ARBA" id="ARBA00004141"/>
    </source>
</evidence>
<feature type="domain" description="Cyclic nucleotide-binding" evidence="9">
    <location>
        <begin position="635"/>
        <end position="704"/>
    </location>
</feature>
<feature type="transmembrane region" description="Helical" evidence="8">
    <location>
        <begin position="461"/>
        <end position="478"/>
    </location>
</feature>
<accession>A0BC81</accession>
<organism evidence="10 11">
    <name type="scientific">Paramecium tetraurelia</name>
    <dbReference type="NCBI Taxonomy" id="5888"/>
    <lineage>
        <taxon>Eukaryota</taxon>
        <taxon>Sar</taxon>
        <taxon>Alveolata</taxon>
        <taxon>Ciliophora</taxon>
        <taxon>Intramacronucleata</taxon>
        <taxon>Oligohymenophorea</taxon>
        <taxon>Peniculida</taxon>
        <taxon>Parameciidae</taxon>
        <taxon>Paramecium</taxon>
    </lineage>
</organism>
<gene>
    <name evidence="10" type="ORF">GSPATT00004242001</name>
</gene>
<evidence type="ECO:0000256" key="5">
    <source>
        <dbReference type="ARBA" id="ARBA00023065"/>
    </source>
</evidence>
<name>A0BC81_PARTE</name>
<feature type="transmembrane region" description="Helical" evidence="8">
    <location>
        <begin position="408"/>
        <end position="433"/>
    </location>
</feature>
<keyword evidence="4 8" id="KW-1133">Transmembrane helix</keyword>
<dbReference type="PANTHER" id="PTHR47823">
    <property type="entry name" value="ION_TRANS DOMAIN-CONTAINING PROTEIN"/>
    <property type="match status" value="1"/>
</dbReference>
<keyword evidence="5" id="KW-0406">Ion transport</keyword>
<feature type="transmembrane region" description="Helical" evidence="8">
    <location>
        <begin position="305"/>
        <end position="324"/>
    </location>
</feature>
<feature type="region of interest" description="Disordered" evidence="7">
    <location>
        <begin position="824"/>
        <end position="881"/>
    </location>
</feature>
<dbReference type="Gene3D" id="1.10.287.630">
    <property type="entry name" value="Helix hairpin bin"/>
    <property type="match status" value="1"/>
</dbReference>
<evidence type="ECO:0000256" key="7">
    <source>
        <dbReference type="SAM" id="MobiDB-lite"/>
    </source>
</evidence>
<dbReference type="InterPro" id="IPR018490">
    <property type="entry name" value="cNMP-bd_dom_sf"/>
</dbReference>
<feature type="transmembrane region" description="Helical" evidence="8">
    <location>
        <begin position="272"/>
        <end position="293"/>
    </location>
</feature>
<feature type="transmembrane region" description="Helical" evidence="8">
    <location>
        <begin position="485"/>
        <end position="504"/>
    </location>
</feature>
<dbReference type="GeneID" id="5009313"/>
<evidence type="ECO:0000256" key="8">
    <source>
        <dbReference type="SAM" id="Phobius"/>
    </source>
</evidence>
<evidence type="ECO:0000256" key="4">
    <source>
        <dbReference type="ARBA" id="ARBA00022989"/>
    </source>
</evidence>
<dbReference type="InParanoid" id="A0BC81"/>
<dbReference type="GO" id="GO:0042391">
    <property type="term" value="P:regulation of membrane potential"/>
    <property type="evidence" value="ECO:0000318"/>
    <property type="project" value="GO_Central"/>
</dbReference>
<dbReference type="KEGG" id="ptm:GSPATT00004242001"/>
<evidence type="ECO:0000256" key="3">
    <source>
        <dbReference type="ARBA" id="ARBA00022692"/>
    </source>
</evidence>
<feature type="transmembrane region" description="Helical" evidence="8">
    <location>
        <begin position="377"/>
        <end position="396"/>
    </location>
</feature>
<comment type="subcellular location">
    <subcellularLocation>
        <location evidence="1">Membrane</location>
        <topology evidence="1">Multi-pass membrane protein</topology>
    </subcellularLocation>
</comment>